<evidence type="ECO:0000313" key="3">
    <source>
        <dbReference type="Proteomes" id="UP001278995"/>
    </source>
</evidence>
<feature type="transmembrane region" description="Helical" evidence="1">
    <location>
        <begin position="48"/>
        <end position="68"/>
    </location>
</feature>
<dbReference type="AlphaFoldDB" id="A0AB35UZX6"/>
<keyword evidence="1" id="KW-0812">Transmembrane</keyword>
<evidence type="ECO:0000256" key="1">
    <source>
        <dbReference type="SAM" id="Phobius"/>
    </source>
</evidence>
<comment type="caution">
    <text evidence="2">The sequence shown here is derived from an EMBL/GenBank/DDBJ whole genome shotgun (WGS) entry which is preliminary data.</text>
</comment>
<sequence>MKEIEKYIGYYLLVYLVVLAFCGFFQYMYECQGQSLSCAFSKDGFNTIITTTAYVLTPIVAIIGFLSWKKQHNKNIISNAAIEIWRNHSILYYKYTSENKKYLSGGRCDLSKSGEVQDIFFISRELLNDSEKYLSDLESNLILVLMLTSNSKLTEYFYRNELQKVHFSERERYIEENIIFHDFMIKFIEESFEFKELIKQYIKA</sequence>
<protein>
    <recommendedName>
        <fullName evidence="4">DUF4760 domain-containing protein</fullName>
    </recommendedName>
</protein>
<dbReference type="EMBL" id="JAXHPL010000056">
    <property type="protein sequence ID" value="MDY6487493.1"/>
    <property type="molecule type" value="Genomic_DNA"/>
</dbReference>
<reference evidence="2 3" key="1">
    <citation type="submission" date="2023-11" db="EMBL/GenBank/DDBJ databases">
        <title>The common occurrence of Acinetobacte faecalis in cattle feces and its emended description.</title>
        <authorList>
            <person name="Kyselkova M."/>
            <person name="Xanthopoulou K."/>
            <person name="Shestivska V."/>
            <person name="Spanelova P."/>
            <person name="Maixnerova M."/>
            <person name="Higgins P.G."/>
            <person name="Nemec A."/>
        </authorList>
    </citation>
    <scope>NUCLEOTIDE SEQUENCE [LARGE SCALE GENOMIC DNA]</scope>
    <source>
        <strain evidence="2 3">ANC 7483</strain>
    </source>
</reference>
<keyword evidence="1" id="KW-0472">Membrane</keyword>
<organism evidence="2 3">
    <name type="scientific">Acinetobacter faecalis</name>
    <dbReference type="NCBI Taxonomy" id="2665161"/>
    <lineage>
        <taxon>Bacteria</taxon>
        <taxon>Pseudomonadati</taxon>
        <taxon>Pseudomonadota</taxon>
        <taxon>Gammaproteobacteria</taxon>
        <taxon>Moraxellales</taxon>
        <taxon>Moraxellaceae</taxon>
        <taxon>Acinetobacter</taxon>
    </lineage>
</organism>
<evidence type="ECO:0008006" key="4">
    <source>
        <dbReference type="Google" id="ProtNLM"/>
    </source>
</evidence>
<feature type="transmembrane region" description="Helical" evidence="1">
    <location>
        <begin position="7"/>
        <end position="28"/>
    </location>
</feature>
<accession>A0AB35UZX6</accession>
<dbReference type="RefSeq" id="WP_311917837.1">
    <property type="nucleotide sequence ID" value="NZ_JAXHPI010000030.1"/>
</dbReference>
<gene>
    <name evidence="2" type="ORF">SKM51_09860</name>
</gene>
<name>A0AB35UZX6_9GAMM</name>
<keyword evidence="1" id="KW-1133">Transmembrane helix</keyword>
<proteinExistence type="predicted"/>
<evidence type="ECO:0000313" key="2">
    <source>
        <dbReference type="EMBL" id="MDY6487493.1"/>
    </source>
</evidence>
<dbReference type="Proteomes" id="UP001278995">
    <property type="component" value="Unassembled WGS sequence"/>
</dbReference>